<dbReference type="InterPro" id="IPR042099">
    <property type="entry name" value="ANL_N_sf"/>
</dbReference>
<dbReference type="InterPro" id="IPR020845">
    <property type="entry name" value="AMP-binding_CS"/>
</dbReference>
<dbReference type="Pfam" id="PF00501">
    <property type="entry name" value="AMP-binding"/>
    <property type="match status" value="1"/>
</dbReference>
<evidence type="ECO:0000259" key="2">
    <source>
        <dbReference type="Pfam" id="PF00501"/>
    </source>
</evidence>
<dbReference type="PROSITE" id="PS00455">
    <property type="entry name" value="AMP_BINDING"/>
    <property type="match status" value="1"/>
</dbReference>
<organism evidence="3">
    <name type="scientific">mine drainage metagenome</name>
    <dbReference type="NCBI Taxonomy" id="410659"/>
    <lineage>
        <taxon>unclassified sequences</taxon>
        <taxon>metagenomes</taxon>
        <taxon>ecological metagenomes</taxon>
    </lineage>
</organism>
<feature type="domain" description="AMP-dependent synthetase/ligase" evidence="2">
    <location>
        <begin position="30"/>
        <end position="103"/>
    </location>
</feature>
<sequence length="144" mass="15632">EQTGQSDTVRRLRERAFLVDDLDDISHAGTVYAARPEDIAFIQFSSGSTSEPKGVVLTHANIIANARGVSEVTGFNEHDVSLSWMPLTHDMGLIGFHLMMFANRVRRTSCRRSCSCAGRSCGRSSPAVFAPPSSARRTSATSTI</sequence>
<comment type="caution">
    <text evidence="3">The sequence shown here is derived from an EMBL/GenBank/DDBJ whole genome shotgun (WGS) entry which is preliminary data.</text>
</comment>
<name>T1BSL8_9ZZZZ</name>
<reference evidence="3" key="1">
    <citation type="submission" date="2013-08" db="EMBL/GenBank/DDBJ databases">
        <authorList>
            <person name="Mendez C."/>
            <person name="Richter M."/>
            <person name="Ferrer M."/>
            <person name="Sanchez J."/>
        </authorList>
    </citation>
    <scope>NUCLEOTIDE SEQUENCE</scope>
</reference>
<proteinExistence type="predicted"/>
<feature type="region of interest" description="Disordered" evidence="1">
    <location>
        <begin position="121"/>
        <end position="144"/>
    </location>
</feature>
<gene>
    <name evidence="3" type="ORF">B2A_05036</name>
</gene>
<accession>T1BSL8</accession>
<dbReference type="Gene3D" id="3.40.50.12780">
    <property type="entry name" value="N-terminal domain of ligase-like"/>
    <property type="match status" value="1"/>
</dbReference>
<protein>
    <submittedName>
        <fullName evidence="3">AMP-dependent synthetase and ligase domain protein</fullName>
    </submittedName>
</protein>
<feature type="non-terminal residue" evidence="3">
    <location>
        <position position="1"/>
    </location>
</feature>
<evidence type="ECO:0000256" key="1">
    <source>
        <dbReference type="SAM" id="MobiDB-lite"/>
    </source>
</evidence>
<dbReference type="SUPFAM" id="SSF56801">
    <property type="entry name" value="Acetyl-CoA synthetase-like"/>
    <property type="match status" value="1"/>
</dbReference>
<evidence type="ECO:0000313" key="3">
    <source>
        <dbReference type="EMBL" id="EQD56965.1"/>
    </source>
</evidence>
<dbReference type="EMBL" id="AUZZ01003452">
    <property type="protein sequence ID" value="EQD56965.1"/>
    <property type="molecule type" value="Genomic_DNA"/>
</dbReference>
<dbReference type="PANTHER" id="PTHR22754">
    <property type="entry name" value="DISCO-INTERACTING PROTEIN 2 DIP2 -RELATED"/>
    <property type="match status" value="1"/>
</dbReference>
<dbReference type="AlphaFoldDB" id="T1BSL8"/>
<dbReference type="GO" id="GO:0016874">
    <property type="term" value="F:ligase activity"/>
    <property type="evidence" value="ECO:0007669"/>
    <property type="project" value="UniProtKB-KW"/>
</dbReference>
<keyword evidence="3" id="KW-0436">Ligase</keyword>
<dbReference type="PANTHER" id="PTHR22754:SF32">
    <property type="entry name" value="DISCO-INTERACTING PROTEIN 2"/>
    <property type="match status" value="1"/>
</dbReference>
<reference evidence="3" key="2">
    <citation type="journal article" date="2014" name="ISME J.">
        <title>Microbial stratification in low pH oxic and suboxic macroscopic growths along an acid mine drainage.</title>
        <authorList>
            <person name="Mendez-Garcia C."/>
            <person name="Mesa V."/>
            <person name="Sprenger R.R."/>
            <person name="Richter M."/>
            <person name="Diez M.S."/>
            <person name="Solano J."/>
            <person name="Bargiela R."/>
            <person name="Golyshina O.V."/>
            <person name="Manteca A."/>
            <person name="Ramos J.L."/>
            <person name="Gallego J.R."/>
            <person name="Llorente I."/>
            <person name="Martins Dos Santos V.A."/>
            <person name="Jensen O.N."/>
            <person name="Pelaez A.I."/>
            <person name="Sanchez J."/>
            <person name="Ferrer M."/>
        </authorList>
    </citation>
    <scope>NUCLEOTIDE SEQUENCE</scope>
</reference>
<dbReference type="InterPro" id="IPR000873">
    <property type="entry name" value="AMP-dep_synth/lig_dom"/>
</dbReference>